<keyword evidence="1" id="KW-0378">Hydrolase</keyword>
<dbReference type="InterPro" id="IPR001810">
    <property type="entry name" value="F-box_dom"/>
</dbReference>
<dbReference type="PANTHER" id="PTHR13994">
    <property type="entry name" value="NUDIX HYDROLASE RELATED"/>
    <property type="match status" value="1"/>
</dbReference>
<dbReference type="Pfam" id="PF07734">
    <property type="entry name" value="FBA_1"/>
    <property type="match status" value="1"/>
</dbReference>
<protein>
    <recommendedName>
        <fullName evidence="1">Nudix hydrolase</fullName>
        <shortName evidence="1">AtNUDT</shortName>
        <ecNumber evidence="1">3.6.1.13</ecNumber>
        <ecNumber evidence="1">3.6.1.22</ecNumber>
    </recommendedName>
    <alternativeName>
        <fullName evidence="1">ADP-ribose pyrophosphatase</fullName>
    </alternativeName>
    <alternativeName>
        <fullName evidence="1">NADH pyrophosphatase</fullName>
    </alternativeName>
</protein>
<comment type="function">
    <text evidence="1">Mediates the hydrolysis of some nucleoside diphosphate derivatives, possibly using both NADH and ADP-ribose as substrates.</text>
</comment>
<evidence type="ECO:0000259" key="2">
    <source>
        <dbReference type="PROSITE" id="PS50181"/>
    </source>
</evidence>
<evidence type="ECO:0000256" key="1">
    <source>
        <dbReference type="RuleBase" id="RU368106"/>
    </source>
</evidence>
<comment type="similarity">
    <text evidence="1">Belongs to the Nudix hydrolase family.</text>
</comment>
<comment type="catalytic activity">
    <reaction evidence="1">
        <text>NAD(+) + H2O = beta-nicotinamide D-ribonucleotide + AMP + 2 H(+)</text>
        <dbReference type="Rhea" id="RHEA:11800"/>
        <dbReference type="ChEBI" id="CHEBI:14649"/>
        <dbReference type="ChEBI" id="CHEBI:15377"/>
        <dbReference type="ChEBI" id="CHEBI:15378"/>
        <dbReference type="ChEBI" id="CHEBI:57540"/>
        <dbReference type="ChEBI" id="CHEBI:456215"/>
        <dbReference type="EC" id="3.6.1.22"/>
    </reaction>
</comment>
<dbReference type="InterPro" id="IPR036047">
    <property type="entry name" value="F-box-like_dom_sf"/>
</dbReference>
<dbReference type="EC" id="3.6.1.13" evidence="1"/>
<comment type="cofactor">
    <cofactor evidence="1">
        <name>Mg(2+)</name>
        <dbReference type="ChEBI" id="CHEBI:18420"/>
    </cofactor>
</comment>
<reference evidence="3 4" key="1">
    <citation type="submission" date="2021-05" db="EMBL/GenBank/DDBJ databases">
        <title>Genome Assembly of Synthetic Allotetraploid Brassica napus Reveals Homoeologous Exchanges between Subgenomes.</title>
        <authorList>
            <person name="Davis J.T."/>
        </authorList>
    </citation>
    <scope>NUCLEOTIDE SEQUENCE [LARGE SCALE GENOMIC DNA]</scope>
    <source>
        <strain evidence="4">cv. Da-Ae</strain>
        <tissue evidence="3">Seedling</tissue>
    </source>
</reference>
<dbReference type="Gene3D" id="1.20.1280.50">
    <property type="match status" value="1"/>
</dbReference>
<keyword evidence="1" id="KW-0460">Magnesium</keyword>
<dbReference type="CDD" id="cd22157">
    <property type="entry name" value="F-box_AtFBW1-like"/>
    <property type="match status" value="1"/>
</dbReference>
<proteinExistence type="inferred from homology"/>
<comment type="caution">
    <text evidence="3">The sequence shown here is derived from an EMBL/GenBank/DDBJ whole genome shotgun (WGS) entry which is preliminary data.</text>
</comment>
<dbReference type="EMBL" id="JAGKQM010000013">
    <property type="protein sequence ID" value="KAH0891971.1"/>
    <property type="molecule type" value="Genomic_DNA"/>
</dbReference>
<keyword evidence="4" id="KW-1185">Reference proteome</keyword>
<name>A0ABQ8AHE6_BRANA</name>
<organism evidence="3 4">
    <name type="scientific">Brassica napus</name>
    <name type="common">Rape</name>
    <dbReference type="NCBI Taxonomy" id="3708"/>
    <lineage>
        <taxon>Eukaryota</taxon>
        <taxon>Viridiplantae</taxon>
        <taxon>Streptophyta</taxon>
        <taxon>Embryophyta</taxon>
        <taxon>Tracheophyta</taxon>
        <taxon>Spermatophyta</taxon>
        <taxon>Magnoliopsida</taxon>
        <taxon>eudicotyledons</taxon>
        <taxon>Gunneridae</taxon>
        <taxon>Pentapetalae</taxon>
        <taxon>rosids</taxon>
        <taxon>malvids</taxon>
        <taxon>Brassicales</taxon>
        <taxon>Brassicaceae</taxon>
        <taxon>Brassiceae</taxon>
        <taxon>Brassica</taxon>
    </lineage>
</organism>
<dbReference type="Gene3D" id="3.40.630.30">
    <property type="match status" value="1"/>
</dbReference>
<feature type="domain" description="F-box" evidence="2">
    <location>
        <begin position="49"/>
        <end position="100"/>
    </location>
</feature>
<evidence type="ECO:0000313" key="4">
    <source>
        <dbReference type="Proteomes" id="UP000824890"/>
    </source>
</evidence>
<dbReference type="InterPro" id="IPR003293">
    <property type="entry name" value="Nudix_hydrolase6-like"/>
</dbReference>
<keyword evidence="1" id="KW-0479">Metal-binding</keyword>
<dbReference type="PROSITE" id="PS50181">
    <property type="entry name" value="FBOX"/>
    <property type="match status" value="1"/>
</dbReference>
<comment type="catalytic activity">
    <reaction evidence="1">
        <text>NADH + H2O = reduced beta-nicotinamide D-ribonucleotide + AMP + 2 H(+)</text>
        <dbReference type="Rhea" id="RHEA:48868"/>
        <dbReference type="ChEBI" id="CHEBI:15377"/>
        <dbReference type="ChEBI" id="CHEBI:15378"/>
        <dbReference type="ChEBI" id="CHEBI:57945"/>
        <dbReference type="ChEBI" id="CHEBI:90832"/>
        <dbReference type="ChEBI" id="CHEBI:456215"/>
        <dbReference type="EC" id="3.6.1.22"/>
    </reaction>
</comment>
<dbReference type="Pfam" id="PF00646">
    <property type="entry name" value="F-box"/>
    <property type="match status" value="1"/>
</dbReference>
<dbReference type="NCBIfam" id="TIGR01640">
    <property type="entry name" value="F_box_assoc_1"/>
    <property type="match status" value="1"/>
</dbReference>
<comment type="catalytic activity">
    <reaction evidence="1">
        <text>ADP-D-ribose + H2O = D-ribose 5-phosphate + AMP + 2 H(+)</text>
        <dbReference type="Rhea" id="RHEA:10412"/>
        <dbReference type="ChEBI" id="CHEBI:15377"/>
        <dbReference type="ChEBI" id="CHEBI:15378"/>
        <dbReference type="ChEBI" id="CHEBI:57967"/>
        <dbReference type="ChEBI" id="CHEBI:78346"/>
        <dbReference type="ChEBI" id="CHEBI:456215"/>
        <dbReference type="EC" id="3.6.1.13"/>
    </reaction>
</comment>
<dbReference type="SMART" id="SM00256">
    <property type="entry name" value="FBOX"/>
    <property type="match status" value="1"/>
</dbReference>
<dbReference type="InterPro" id="IPR017451">
    <property type="entry name" value="F-box-assoc_interact_dom"/>
</dbReference>
<dbReference type="EC" id="3.6.1.22" evidence="1"/>
<feature type="non-terminal residue" evidence="3">
    <location>
        <position position="1"/>
    </location>
</feature>
<dbReference type="SUPFAM" id="SSF81383">
    <property type="entry name" value="F-box domain"/>
    <property type="match status" value="1"/>
</dbReference>
<sequence>GDPFFVGKEDNYGGLVVNLMEMEHTAQEFESKLNLSLTAWKVQIMDSTKTKKEQLPWELIEEVLSHVPPRSLVRFRTVCKRWNTLFNDKTFINNHTWTFRFILTTKSKIYSVSINPKIVVRELTLDIPGIQPEIKHLVDCNEFLLCCMDKGASVWNPWLNLSRWIKADVSEPSSRFRIDGIGYDTDNHNNNNNNMIVKERLYTTIGSYRKDHSHEAWWGIHDFASEEWKDLEVEPSQGDKEPFLLTKSGVSLNGNLYWVAFYDENDPLYHLLNFSFVSKRFSDLLCYLPCGMNHPRDALVLRVFRGDRFSLLKQCHVTKKIEIWVTKNMISVEDGNDVVWMNFMTLSIPNFPVMDCRAHQIFSGKEDNYGGVVVNLMEMEPTTAQDFESKLDVSLAPWKVQGKRGIWIKLSSQLSSLVDSAIKRGFTYHHAENEYVVLTSWISESPSTIPANASHRIGIGAFVLNKSRDVTKIIGACGSGDWVVVSKGQECGSFLLVGAVGEVEEETCIKTKFVEVLAFR</sequence>
<dbReference type="PRINTS" id="PR01356">
    <property type="entry name" value="GFGPROTEIN"/>
</dbReference>
<dbReference type="InterPro" id="IPR006527">
    <property type="entry name" value="F-box-assoc_dom_typ1"/>
</dbReference>
<gene>
    <name evidence="3" type="ORF">HID58_054400</name>
</gene>
<dbReference type="PANTHER" id="PTHR13994:SF26">
    <property type="entry name" value="NUDIX HYDROLASE 5-RELATED"/>
    <property type="match status" value="1"/>
</dbReference>
<evidence type="ECO:0000313" key="3">
    <source>
        <dbReference type="EMBL" id="KAH0891971.1"/>
    </source>
</evidence>
<dbReference type="Proteomes" id="UP000824890">
    <property type="component" value="Unassembled WGS sequence"/>
</dbReference>
<accession>A0ABQ8AHE6</accession>